<dbReference type="PROSITE" id="PS51194">
    <property type="entry name" value="HELICASE_CTER"/>
    <property type="match status" value="1"/>
</dbReference>
<dbReference type="InterPro" id="IPR038718">
    <property type="entry name" value="SNF2-like_sf"/>
</dbReference>
<dbReference type="InterPro" id="IPR000330">
    <property type="entry name" value="SNF2_N"/>
</dbReference>
<dbReference type="GO" id="GO:0016787">
    <property type="term" value="F:hydrolase activity"/>
    <property type="evidence" value="ECO:0007669"/>
    <property type="project" value="UniProtKB-KW"/>
</dbReference>
<keyword evidence="1" id="KW-0547">Nucleotide-binding</keyword>
<keyword evidence="4" id="KW-0067">ATP-binding</keyword>
<dbReference type="InterPro" id="IPR049730">
    <property type="entry name" value="SNF2/RAD54-like_C"/>
</dbReference>
<dbReference type="AlphaFoldDB" id="A0A9W6D3R0"/>
<reference evidence="8" key="1">
    <citation type="submission" date="2022-12" db="EMBL/GenBank/DDBJ databases">
        <title>Reference genome sequencing for broad-spectrum identification of bacterial and archaeal isolates by mass spectrometry.</title>
        <authorList>
            <person name="Sekiguchi Y."/>
            <person name="Tourlousse D.M."/>
        </authorList>
    </citation>
    <scope>NUCLEOTIDE SEQUENCE</scope>
    <source>
        <strain evidence="8">ASRB1</strain>
    </source>
</reference>
<dbReference type="InterPro" id="IPR011990">
    <property type="entry name" value="TPR-like_helical_dom_sf"/>
</dbReference>
<protein>
    <recommendedName>
        <fullName evidence="10">ATP-dependent helicase</fullName>
    </recommendedName>
</protein>
<dbReference type="Pfam" id="PF00176">
    <property type="entry name" value="SNF2-rel_dom"/>
    <property type="match status" value="1"/>
</dbReference>
<keyword evidence="9" id="KW-1185">Reference proteome</keyword>
<dbReference type="SMART" id="SM00487">
    <property type="entry name" value="DEXDc"/>
    <property type="match status" value="1"/>
</dbReference>
<dbReference type="RefSeq" id="WP_281793286.1">
    <property type="nucleotide sequence ID" value="NZ_BSDR01000001.1"/>
</dbReference>
<dbReference type="InterPro" id="IPR014001">
    <property type="entry name" value="Helicase_ATP-bd"/>
</dbReference>
<dbReference type="SMART" id="SM00490">
    <property type="entry name" value="HELICc"/>
    <property type="match status" value="1"/>
</dbReference>
<dbReference type="InterPro" id="IPR001650">
    <property type="entry name" value="Helicase_C-like"/>
</dbReference>
<evidence type="ECO:0000259" key="7">
    <source>
        <dbReference type="PROSITE" id="PS51194"/>
    </source>
</evidence>
<dbReference type="EMBL" id="BSDR01000001">
    <property type="protein sequence ID" value="GLI34013.1"/>
    <property type="molecule type" value="Genomic_DNA"/>
</dbReference>
<evidence type="ECO:0000313" key="9">
    <source>
        <dbReference type="Proteomes" id="UP001144372"/>
    </source>
</evidence>
<dbReference type="InterPro" id="IPR027417">
    <property type="entry name" value="P-loop_NTPase"/>
</dbReference>
<feature type="region of interest" description="Disordered" evidence="5">
    <location>
        <begin position="1"/>
        <end position="28"/>
    </location>
</feature>
<dbReference type="CDD" id="cd18011">
    <property type="entry name" value="DEXDc_RapA"/>
    <property type="match status" value="1"/>
</dbReference>
<proteinExistence type="predicted"/>
<gene>
    <name evidence="8" type="ORF">DAMNIGENAA_14460</name>
</gene>
<dbReference type="CDD" id="cd18793">
    <property type="entry name" value="SF2_C_SNF"/>
    <property type="match status" value="1"/>
</dbReference>
<accession>A0A9W6D3R0</accession>
<organism evidence="8 9">
    <name type="scientific">Desulforhabdus amnigena</name>
    <dbReference type="NCBI Taxonomy" id="40218"/>
    <lineage>
        <taxon>Bacteria</taxon>
        <taxon>Pseudomonadati</taxon>
        <taxon>Thermodesulfobacteriota</taxon>
        <taxon>Syntrophobacteria</taxon>
        <taxon>Syntrophobacterales</taxon>
        <taxon>Syntrophobacteraceae</taxon>
        <taxon>Desulforhabdus</taxon>
    </lineage>
</organism>
<sequence length="794" mass="90607">MAIDRQLKRKKDREEREKARREAVEEAARKEKTAEYRSLMNKAYEAKDYGATLKWSLKILEIQPADDDTRHMAIYCAYQLKDMDAFHRILEEGWNAGVLTRKDHLMLLGEYYVSEENYPKAVEVLRPLMQKSPGLTGSLPHQKADEVTKLYQHAVIQMMLSSREMYKKTRAKESKARKTPPATTGKVPHRESAATSAKSSAPPPQEQKAAPEAKTPVPESLPRLRVVFDTHQEPVLEAIEARQRSDPAALELALRAYRFSFRTSYDQLICLPTLRNIQSFWYQEETARKVMKNFRGRAILADEVGLGKTIEAGLILKEYMMRGLVRSALILTPSSLVHQWQGELGDKFDIPFVSTNDPLFKQDPDRFWKEPFILASIQTAKTRRHFETVTARTYDMVIVDEAHHVKNRTTLNWKLVNAIQKTFLLMLTATPVQNSLEELYNLVTLLRPGHLKTQKAFKEEFVTKGNPTDPRNREKLRGLLKEVMVRNTRSVTQLHLPPRFATTVRIAPSRAEEEFYQAVSGFVSEQASGSSSGSSKLTLRKLLEAAGSSHAAALRMLERMEQKGEAPERVAELLAMGRRISMGAKAANVVELLNASPDQKIIFVNYTATLEHLEQILRARKIPYVVFQGSLTAAQKQEAIEAFRGGRKVLLATGTGGEGHNLQFCHVMLNYDLPWNPMEIEQRIGRIHRIGQEKEVQVYNFCASGSIEDHILDVLDRKINMFELVVGEMDMILGRLQGEEEFSDLVYEIWVKHPDEAERKKAFDALAVRLKRARSAYEKSRELDEKLFQEDFGV</sequence>
<feature type="domain" description="Helicase ATP-binding" evidence="6">
    <location>
        <begin position="289"/>
        <end position="449"/>
    </location>
</feature>
<dbReference type="Gene3D" id="3.40.50.10810">
    <property type="entry name" value="Tandem AAA-ATPase domain"/>
    <property type="match status" value="1"/>
</dbReference>
<dbReference type="Proteomes" id="UP001144372">
    <property type="component" value="Unassembled WGS sequence"/>
</dbReference>
<dbReference type="PROSITE" id="PS51192">
    <property type="entry name" value="HELICASE_ATP_BIND_1"/>
    <property type="match status" value="1"/>
</dbReference>
<feature type="domain" description="Helicase C-terminal" evidence="7">
    <location>
        <begin position="588"/>
        <end position="732"/>
    </location>
</feature>
<evidence type="ECO:0000256" key="2">
    <source>
        <dbReference type="ARBA" id="ARBA00022801"/>
    </source>
</evidence>
<dbReference type="Gene3D" id="1.25.40.10">
    <property type="entry name" value="Tetratricopeptide repeat domain"/>
    <property type="match status" value="1"/>
</dbReference>
<name>A0A9W6D3R0_9BACT</name>
<evidence type="ECO:0000256" key="1">
    <source>
        <dbReference type="ARBA" id="ARBA00022741"/>
    </source>
</evidence>
<dbReference type="InterPro" id="IPR057342">
    <property type="entry name" value="DEXDc_RapA"/>
</dbReference>
<feature type="compositionally biased region" description="Basic and acidic residues" evidence="5">
    <location>
        <begin position="12"/>
        <end position="28"/>
    </location>
</feature>
<feature type="region of interest" description="Disordered" evidence="5">
    <location>
        <begin position="166"/>
        <end position="216"/>
    </location>
</feature>
<keyword evidence="3" id="KW-0347">Helicase</keyword>
<evidence type="ECO:0000256" key="4">
    <source>
        <dbReference type="ARBA" id="ARBA00022840"/>
    </source>
</evidence>
<feature type="compositionally biased region" description="Basic and acidic residues" evidence="5">
    <location>
        <begin position="166"/>
        <end position="176"/>
    </location>
</feature>
<evidence type="ECO:0000256" key="5">
    <source>
        <dbReference type="SAM" id="MobiDB-lite"/>
    </source>
</evidence>
<evidence type="ECO:0000256" key="3">
    <source>
        <dbReference type="ARBA" id="ARBA00022806"/>
    </source>
</evidence>
<evidence type="ECO:0008006" key="10">
    <source>
        <dbReference type="Google" id="ProtNLM"/>
    </source>
</evidence>
<comment type="caution">
    <text evidence="8">The sequence shown here is derived from an EMBL/GenBank/DDBJ whole genome shotgun (WGS) entry which is preliminary data.</text>
</comment>
<keyword evidence="2" id="KW-0378">Hydrolase</keyword>
<dbReference type="SUPFAM" id="SSF52540">
    <property type="entry name" value="P-loop containing nucleoside triphosphate hydrolases"/>
    <property type="match status" value="2"/>
</dbReference>
<evidence type="ECO:0000259" key="6">
    <source>
        <dbReference type="PROSITE" id="PS51192"/>
    </source>
</evidence>
<dbReference type="GO" id="GO:0005524">
    <property type="term" value="F:ATP binding"/>
    <property type="evidence" value="ECO:0007669"/>
    <property type="project" value="UniProtKB-KW"/>
</dbReference>
<feature type="compositionally biased region" description="Low complexity" evidence="5">
    <location>
        <begin position="193"/>
        <end position="214"/>
    </location>
</feature>
<evidence type="ECO:0000313" key="8">
    <source>
        <dbReference type="EMBL" id="GLI34013.1"/>
    </source>
</evidence>
<dbReference type="Gene3D" id="3.40.50.300">
    <property type="entry name" value="P-loop containing nucleotide triphosphate hydrolases"/>
    <property type="match status" value="1"/>
</dbReference>
<dbReference type="PANTHER" id="PTHR10799">
    <property type="entry name" value="SNF2/RAD54 HELICASE FAMILY"/>
    <property type="match status" value="1"/>
</dbReference>
<dbReference type="GO" id="GO:0004386">
    <property type="term" value="F:helicase activity"/>
    <property type="evidence" value="ECO:0007669"/>
    <property type="project" value="UniProtKB-KW"/>
</dbReference>
<dbReference type="Pfam" id="PF00271">
    <property type="entry name" value="Helicase_C"/>
    <property type="match status" value="1"/>
</dbReference>